<protein>
    <submittedName>
        <fullName evidence="2">Uncharacterized protein</fullName>
    </submittedName>
</protein>
<feature type="transmembrane region" description="Helical" evidence="1">
    <location>
        <begin position="41"/>
        <end position="59"/>
    </location>
</feature>
<reference evidence="2" key="1">
    <citation type="journal article" date="2014" name="Front. Microbiol.">
        <title>High frequency of phylogenetically diverse reductive dehalogenase-homologous genes in deep subseafloor sedimentary metagenomes.</title>
        <authorList>
            <person name="Kawai M."/>
            <person name="Futagami T."/>
            <person name="Toyoda A."/>
            <person name="Takaki Y."/>
            <person name="Nishi S."/>
            <person name="Hori S."/>
            <person name="Arai W."/>
            <person name="Tsubouchi T."/>
            <person name="Morono Y."/>
            <person name="Uchiyama I."/>
            <person name="Ito T."/>
            <person name="Fujiyama A."/>
            <person name="Inagaki F."/>
            <person name="Takami H."/>
        </authorList>
    </citation>
    <scope>NUCLEOTIDE SEQUENCE</scope>
    <source>
        <strain evidence="2">Expedition CK06-06</strain>
    </source>
</reference>
<accession>X1P7F8</accession>
<organism evidence="2">
    <name type="scientific">marine sediment metagenome</name>
    <dbReference type="NCBI Taxonomy" id="412755"/>
    <lineage>
        <taxon>unclassified sequences</taxon>
        <taxon>metagenomes</taxon>
        <taxon>ecological metagenomes</taxon>
    </lineage>
</organism>
<keyword evidence="1" id="KW-0812">Transmembrane</keyword>
<dbReference type="AlphaFoldDB" id="X1P7F8"/>
<gene>
    <name evidence="2" type="ORF">S06H3_61341</name>
</gene>
<evidence type="ECO:0000256" key="1">
    <source>
        <dbReference type="SAM" id="Phobius"/>
    </source>
</evidence>
<dbReference type="EMBL" id="BARV01040208">
    <property type="protein sequence ID" value="GAI51788.1"/>
    <property type="molecule type" value="Genomic_DNA"/>
</dbReference>
<feature type="non-terminal residue" evidence="2">
    <location>
        <position position="60"/>
    </location>
</feature>
<evidence type="ECO:0000313" key="2">
    <source>
        <dbReference type="EMBL" id="GAI51788.1"/>
    </source>
</evidence>
<keyword evidence="1" id="KW-1133">Transmembrane helix</keyword>
<proteinExistence type="predicted"/>
<sequence length="60" mass="6452">MLIAARGAIRLFFVTTPFVCLSVGIFISGLVGYYKKSKDDLGKMLIGILLIGVIIASLFS</sequence>
<feature type="transmembrane region" description="Helical" evidence="1">
    <location>
        <begin position="12"/>
        <end position="34"/>
    </location>
</feature>
<name>X1P7F8_9ZZZZ</name>
<comment type="caution">
    <text evidence="2">The sequence shown here is derived from an EMBL/GenBank/DDBJ whole genome shotgun (WGS) entry which is preliminary data.</text>
</comment>
<keyword evidence="1" id="KW-0472">Membrane</keyword>